<keyword evidence="3" id="KW-1185">Reference proteome</keyword>
<dbReference type="AlphaFoldDB" id="A0AAW9S9S4"/>
<evidence type="ECO:0000259" key="1">
    <source>
        <dbReference type="Pfam" id="PF18480"/>
    </source>
</evidence>
<comment type="caution">
    <text evidence="2">The sequence shown here is derived from an EMBL/GenBank/DDBJ whole genome shotgun (WGS) entry which is preliminary data.</text>
</comment>
<proteinExistence type="predicted"/>
<dbReference type="InterPro" id="IPR041049">
    <property type="entry name" value="DUF5615"/>
</dbReference>
<evidence type="ECO:0000313" key="3">
    <source>
        <dbReference type="Proteomes" id="UP001403385"/>
    </source>
</evidence>
<name>A0AAW9S9S4_9BACT</name>
<accession>A0AAW9S9S4</accession>
<organism evidence="2 3">
    <name type="scientific">Rapidithrix thailandica</name>
    <dbReference type="NCBI Taxonomy" id="413964"/>
    <lineage>
        <taxon>Bacteria</taxon>
        <taxon>Pseudomonadati</taxon>
        <taxon>Bacteroidota</taxon>
        <taxon>Cytophagia</taxon>
        <taxon>Cytophagales</taxon>
        <taxon>Flammeovirgaceae</taxon>
        <taxon>Rapidithrix</taxon>
    </lineage>
</organism>
<sequence length="116" mass="13447">MIIVDENIDQRTIELLRRKNYEVYAIRERHYGASDHQIAEICASLHGIFMTFDINFAEYLFAHQIKGLSIFVLQQTPPSEDLQLLATAESLFDEFREKIGAYLVCITPKEIRVKNA</sequence>
<gene>
    <name evidence="2" type="ORF">AAG747_14395</name>
</gene>
<dbReference type="Proteomes" id="UP001403385">
    <property type="component" value="Unassembled WGS sequence"/>
</dbReference>
<protein>
    <submittedName>
        <fullName evidence="2">DUF5615 family PIN-like protein</fullName>
    </submittedName>
</protein>
<feature type="domain" description="DUF5615" evidence="1">
    <location>
        <begin position="2"/>
        <end position="90"/>
    </location>
</feature>
<dbReference type="EMBL" id="JBDKWZ010000007">
    <property type="protein sequence ID" value="MEN7549109.1"/>
    <property type="molecule type" value="Genomic_DNA"/>
</dbReference>
<evidence type="ECO:0000313" key="2">
    <source>
        <dbReference type="EMBL" id="MEN7549109.1"/>
    </source>
</evidence>
<dbReference type="Pfam" id="PF18480">
    <property type="entry name" value="DUF5615"/>
    <property type="match status" value="1"/>
</dbReference>
<dbReference type="RefSeq" id="WP_346821879.1">
    <property type="nucleotide sequence ID" value="NZ_JBDKWZ010000007.1"/>
</dbReference>
<reference evidence="2 3" key="1">
    <citation type="submission" date="2024-04" db="EMBL/GenBank/DDBJ databases">
        <title>Novel genus in family Flammeovirgaceae.</title>
        <authorList>
            <person name="Nguyen T.H."/>
            <person name="Vuong T.Q."/>
            <person name="Le H."/>
            <person name="Kim S.-G."/>
        </authorList>
    </citation>
    <scope>NUCLEOTIDE SEQUENCE [LARGE SCALE GENOMIC DNA]</scope>
    <source>
        <strain evidence="2 3">JCM 23209</strain>
    </source>
</reference>